<dbReference type="PANTHER" id="PTHR17490">
    <property type="entry name" value="SUA5"/>
    <property type="match status" value="1"/>
</dbReference>
<dbReference type="InterPro" id="IPR006070">
    <property type="entry name" value="Sua5-like_dom"/>
</dbReference>
<dbReference type="PIRSF" id="PIRSF004930">
    <property type="entry name" value="Tln_factor_SUA5"/>
    <property type="match status" value="1"/>
</dbReference>
<protein>
    <recommendedName>
        <fullName evidence="4 13">Threonylcarbamoyl-AMP synthase</fullName>
        <shortName evidence="13">TC-AMP synthase</shortName>
        <ecNumber evidence="3 13">2.7.7.87</ecNumber>
    </recommendedName>
    <alternativeName>
        <fullName evidence="11 13">L-threonylcarbamoyladenylate synthase</fullName>
    </alternativeName>
</protein>
<evidence type="ECO:0000313" key="17">
    <source>
        <dbReference type="EMBL" id="XCH77490.1"/>
    </source>
</evidence>
<dbReference type="Pfam" id="PF01300">
    <property type="entry name" value="Sua5_yciO_yrdC"/>
    <property type="match status" value="1"/>
</dbReference>
<dbReference type="PANTHER" id="PTHR17490:SF16">
    <property type="entry name" value="THREONYLCARBAMOYL-AMP SYNTHASE"/>
    <property type="match status" value="1"/>
</dbReference>
<dbReference type="InterPro" id="IPR010923">
    <property type="entry name" value="T(6)A37_SUA5"/>
</dbReference>
<dbReference type="GO" id="GO:0005524">
    <property type="term" value="F:ATP binding"/>
    <property type="evidence" value="ECO:0007669"/>
    <property type="project" value="UniProtKB-UniRule"/>
</dbReference>
<dbReference type="EMBL" id="CP159342">
    <property type="protein sequence ID" value="XCH77490.1"/>
    <property type="molecule type" value="Genomic_DNA"/>
</dbReference>
<keyword evidence="6 13" id="KW-0808">Transferase</keyword>
<evidence type="ECO:0000256" key="11">
    <source>
        <dbReference type="ARBA" id="ARBA00029774"/>
    </source>
</evidence>
<feature type="binding site" evidence="14">
    <location>
        <position position="186"/>
    </location>
    <ligand>
        <name>ATP</name>
        <dbReference type="ChEBI" id="CHEBI:30616"/>
    </ligand>
</feature>
<dbReference type="SUPFAM" id="SSF55821">
    <property type="entry name" value="YrdC/RibB"/>
    <property type="match status" value="1"/>
</dbReference>
<dbReference type="GO" id="GO:0061710">
    <property type="term" value="F:L-threonylcarbamoyladenylate synthase"/>
    <property type="evidence" value="ECO:0007669"/>
    <property type="project" value="UniProtKB-EC"/>
</dbReference>
<comment type="catalytic activity">
    <reaction evidence="12 13">
        <text>L-threonine + hydrogencarbonate + ATP = L-threonylcarbamoyladenylate + diphosphate + H2O</text>
        <dbReference type="Rhea" id="RHEA:36407"/>
        <dbReference type="ChEBI" id="CHEBI:15377"/>
        <dbReference type="ChEBI" id="CHEBI:17544"/>
        <dbReference type="ChEBI" id="CHEBI:30616"/>
        <dbReference type="ChEBI" id="CHEBI:33019"/>
        <dbReference type="ChEBI" id="CHEBI:57926"/>
        <dbReference type="ChEBI" id="CHEBI:73682"/>
        <dbReference type="EC" id="2.7.7.87"/>
    </reaction>
</comment>
<dbReference type="PROSITE" id="PS51163">
    <property type="entry name" value="YRDC"/>
    <property type="match status" value="1"/>
</dbReference>
<feature type="binding site" evidence="14">
    <location>
        <position position="58"/>
    </location>
    <ligand>
        <name>L-threonine</name>
        <dbReference type="ChEBI" id="CHEBI:57926"/>
    </ligand>
</feature>
<dbReference type="GO" id="GO:0003725">
    <property type="term" value="F:double-stranded RNA binding"/>
    <property type="evidence" value="ECO:0007669"/>
    <property type="project" value="UniProtKB-UniRule"/>
</dbReference>
<dbReference type="EMBL" id="CP157762">
    <property type="protein sequence ID" value="XBP96780.1"/>
    <property type="molecule type" value="Genomic_DNA"/>
</dbReference>
<comment type="function">
    <text evidence="13">Required for the formation of a threonylcarbamoyl group on adenosine at position 37 (t(6)A37) in tRNAs that read codons beginning with adenine.</text>
</comment>
<name>A0AAU7MH64_9ACTN</name>
<dbReference type="InterPro" id="IPR038385">
    <property type="entry name" value="Sua5/YwlC_C"/>
</dbReference>
<evidence type="ECO:0000256" key="4">
    <source>
        <dbReference type="ARBA" id="ARBA00015492"/>
    </source>
</evidence>
<sequence>MPADSGIAEAASVLRTGGLVAFPTETVYGLGANALDARAAARIFEAKARPSFDPLITHLADAADLTDLVGPVPAAVAALVERFWPGPLTLIVDRPAAIPPIVTSGLDTMAVRVPDEASARALIAAAGVPVAAPSANRFGQLSPTRAEHVVAGLGAAVDVVLDGGPTRCGIESTIVDARGDRPVVLRLGALPVEALVEAVGPVSVRAGSSGQPVAPGTLAAHYAPRTPLVLGAAGPAAGDGGRRGFLAFRDRPADGWAAVEVLSPEGDLTAAAARLFDALHRLDAAGVTEIVAEPVPDVGVGRAINDRLRRAAATWH</sequence>
<feature type="binding site" evidence="14">
    <location>
        <position position="142"/>
    </location>
    <ligand>
        <name>L-threonine</name>
        <dbReference type="ChEBI" id="CHEBI:57926"/>
    </ligand>
</feature>
<feature type="domain" description="YrdC-like" evidence="15">
    <location>
        <begin position="4"/>
        <end position="190"/>
    </location>
</feature>
<evidence type="ECO:0000259" key="15">
    <source>
        <dbReference type="PROSITE" id="PS51163"/>
    </source>
</evidence>
<dbReference type="EC" id="2.7.7.87" evidence="3 13"/>
<dbReference type="InterPro" id="IPR017945">
    <property type="entry name" value="DHBP_synth_RibB-like_a/b_dom"/>
</dbReference>
<gene>
    <name evidence="17" type="ORF">ABUL08_23640</name>
    <name evidence="16" type="ORF">VK199_23565</name>
</gene>
<dbReference type="GO" id="GO:0008033">
    <property type="term" value="P:tRNA processing"/>
    <property type="evidence" value="ECO:0007669"/>
    <property type="project" value="UniProtKB-KW"/>
</dbReference>
<evidence type="ECO:0000256" key="9">
    <source>
        <dbReference type="ARBA" id="ARBA00022741"/>
    </source>
</evidence>
<evidence type="ECO:0000256" key="1">
    <source>
        <dbReference type="ARBA" id="ARBA00004496"/>
    </source>
</evidence>
<dbReference type="GO" id="GO:0000049">
    <property type="term" value="F:tRNA binding"/>
    <property type="evidence" value="ECO:0007669"/>
    <property type="project" value="TreeGrafter"/>
</dbReference>
<feature type="binding site" evidence="14">
    <location>
        <position position="222"/>
    </location>
    <ligand>
        <name>ATP</name>
        <dbReference type="ChEBI" id="CHEBI:30616"/>
    </ligand>
</feature>
<dbReference type="Gene3D" id="3.90.870.10">
    <property type="entry name" value="DHBP synthase"/>
    <property type="match status" value="1"/>
</dbReference>
<dbReference type="AlphaFoldDB" id="A0AAU7MH64"/>
<dbReference type="Pfam" id="PF03481">
    <property type="entry name" value="Sua5_C"/>
    <property type="match status" value="1"/>
</dbReference>
<evidence type="ECO:0000256" key="13">
    <source>
        <dbReference type="PIRNR" id="PIRNR004930"/>
    </source>
</evidence>
<keyword evidence="8 13" id="KW-0548">Nucleotidyltransferase</keyword>
<feature type="binding site" evidence="14">
    <location>
        <position position="26"/>
    </location>
    <ligand>
        <name>L-threonine</name>
        <dbReference type="ChEBI" id="CHEBI:57926"/>
    </ligand>
</feature>
<keyword evidence="7 13" id="KW-0819">tRNA processing</keyword>
<feature type="binding site" evidence="14">
    <location>
        <position position="134"/>
    </location>
    <ligand>
        <name>ATP</name>
        <dbReference type="ChEBI" id="CHEBI:30616"/>
    </ligand>
</feature>
<keyword evidence="9 13" id="KW-0547">Nucleotide-binding</keyword>
<evidence type="ECO:0000256" key="8">
    <source>
        <dbReference type="ARBA" id="ARBA00022695"/>
    </source>
</evidence>
<comment type="similarity">
    <text evidence="2 13">Belongs to the SUA5 family.</text>
</comment>
<evidence type="ECO:0000256" key="12">
    <source>
        <dbReference type="ARBA" id="ARBA00048366"/>
    </source>
</evidence>
<feature type="binding site" evidence="14">
    <location>
        <position position="108"/>
    </location>
    <ligand>
        <name>ATP</name>
        <dbReference type="ChEBI" id="CHEBI:30616"/>
    </ligand>
</feature>
<evidence type="ECO:0000256" key="5">
    <source>
        <dbReference type="ARBA" id="ARBA00022490"/>
    </source>
</evidence>
<evidence type="ECO:0000313" key="16">
    <source>
        <dbReference type="EMBL" id="XBP96780.1"/>
    </source>
</evidence>
<reference evidence="17" key="2">
    <citation type="submission" date="2024-06" db="EMBL/GenBank/DDBJ databases">
        <title>Micromonospora mangrovi CCTCC AA 2012012 genome sequences.</title>
        <authorList>
            <person name="Gao J."/>
        </authorList>
    </citation>
    <scope>NUCLEOTIDE SEQUENCE</scope>
    <source>
        <strain evidence="17">CCTCC AA 2012012</strain>
    </source>
</reference>
<feature type="binding site" evidence="14">
    <location>
        <position position="49"/>
    </location>
    <ligand>
        <name>ATP</name>
        <dbReference type="ChEBI" id="CHEBI:30616"/>
    </ligand>
</feature>
<evidence type="ECO:0000256" key="2">
    <source>
        <dbReference type="ARBA" id="ARBA00007663"/>
    </source>
</evidence>
<dbReference type="GO" id="GO:0005737">
    <property type="term" value="C:cytoplasm"/>
    <property type="evidence" value="ECO:0007669"/>
    <property type="project" value="UniProtKB-SubCell"/>
</dbReference>
<keyword evidence="5 13" id="KW-0963">Cytoplasm</keyword>
<evidence type="ECO:0000256" key="3">
    <source>
        <dbReference type="ARBA" id="ARBA00012584"/>
    </source>
</evidence>
<feature type="binding site" evidence="14">
    <location>
        <position position="132"/>
    </location>
    <ligand>
        <name>L-threonine</name>
        <dbReference type="ChEBI" id="CHEBI:57926"/>
    </ligand>
</feature>
<dbReference type="InterPro" id="IPR050156">
    <property type="entry name" value="TC-AMP_synthase_SUA5"/>
</dbReference>
<dbReference type="RefSeq" id="WP_350938806.1">
    <property type="nucleotide sequence ID" value="NZ_CP157762.1"/>
</dbReference>
<dbReference type="InterPro" id="IPR005145">
    <property type="entry name" value="Sua5_C"/>
</dbReference>
<feature type="binding site" evidence="14">
    <location>
        <position position="172"/>
    </location>
    <ligand>
        <name>L-threonine</name>
        <dbReference type="ChEBI" id="CHEBI:57926"/>
    </ligand>
</feature>
<evidence type="ECO:0000256" key="10">
    <source>
        <dbReference type="ARBA" id="ARBA00022840"/>
    </source>
</evidence>
<evidence type="ECO:0000256" key="14">
    <source>
        <dbReference type="PIRSR" id="PIRSR004930-1"/>
    </source>
</evidence>
<accession>A0AAU7MH64</accession>
<evidence type="ECO:0000256" key="7">
    <source>
        <dbReference type="ARBA" id="ARBA00022694"/>
    </source>
</evidence>
<dbReference type="GO" id="GO:0006450">
    <property type="term" value="P:regulation of translational fidelity"/>
    <property type="evidence" value="ECO:0007669"/>
    <property type="project" value="TreeGrafter"/>
</dbReference>
<dbReference type="Gene3D" id="3.40.50.11030">
    <property type="entry name" value="Threonylcarbamoyl-AMP synthase, C-terminal domain"/>
    <property type="match status" value="1"/>
</dbReference>
<feature type="binding site" evidence="14">
    <location>
        <position position="112"/>
    </location>
    <ligand>
        <name>L-threonine</name>
        <dbReference type="ChEBI" id="CHEBI:57926"/>
    </ligand>
</feature>
<organism evidence="16">
    <name type="scientific">Micromonospora sp. CCTCC AA 2012012</name>
    <dbReference type="NCBI Taxonomy" id="3111921"/>
    <lineage>
        <taxon>Bacteria</taxon>
        <taxon>Bacillati</taxon>
        <taxon>Actinomycetota</taxon>
        <taxon>Actinomycetes</taxon>
        <taxon>Micromonosporales</taxon>
        <taxon>Micromonosporaceae</taxon>
        <taxon>Micromonospora</taxon>
    </lineage>
</organism>
<evidence type="ECO:0000256" key="6">
    <source>
        <dbReference type="ARBA" id="ARBA00022679"/>
    </source>
</evidence>
<proteinExistence type="inferred from homology"/>
<dbReference type="NCBIfam" id="TIGR00057">
    <property type="entry name" value="L-threonylcarbamoyladenylate synthase"/>
    <property type="match status" value="1"/>
</dbReference>
<keyword evidence="10 13" id="KW-0067">ATP-binding</keyword>
<comment type="subcellular location">
    <subcellularLocation>
        <location evidence="1 13">Cytoplasm</location>
    </subcellularLocation>
</comment>
<reference evidence="16" key="1">
    <citation type="submission" date="2024-01" db="EMBL/GenBank/DDBJ databases">
        <title>The genome sequence of Micromonospora mangrovi CCTCC AA 2012012.</title>
        <authorList>
            <person name="Gao J."/>
        </authorList>
    </citation>
    <scope>NUCLEOTIDE SEQUENCE</scope>
    <source>
        <strain evidence="16">CCTCC AA 2012012</strain>
    </source>
</reference>